<dbReference type="PANTHER" id="PTHR14725:SF0">
    <property type="entry name" value="RIBOSOME-BINDING FACTOR A, MITOCHONDRIAL-RELATED"/>
    <property type="match status" value="1"/>
</dbReference>
<evidence type="ECO:0000313" key="1">
    <source>
        <dbReference type="EMBL" id="CAH0551727.1"/>
    </source>
</evidence>
<dbReference type="InterPro" id="IPR039212">
    <property type="entry name" value="RBFA_mitochondrial"/>
</dbReference>
<reference evidence="1" key="1">
    <citation type="submission" date="2021-12" db="EMBL/GenBank/DDBJ databases">
        <authorList>
            <person name="King R."/>
        </authorList>
    </citation>
    <scope>NUCLEOTIDE SEQUENCE</scope>
</reference>
<evidence type="ECO:0000313" key="2">
    <source>
        <dbReference type="Proteomes" id="UP001154078"/>
    </source>
</evidence>
<dbReference type="OrthoDB" id="418445at2759"/>
<dbReference type="InterPro" id="IPR015946">
    <property type="entry name" value="KH_dom-like_a/b"/>
</dbReference>
<dbReference type="InterPro" id="IPR023799">
    <property type="entry name" value="RbfA_dom_sf"/>
</dbReference>
<dbReference type="GO" id="GO:0006364">
    <property type="term" value="P:rRNA processing"/>
    <property type="evidence" value="ECO:0007669"/>
    <property type="project" value="InterPro"/>
</dbReference>
<dbReference type="Gene3D" id="3.30.300.20">
    <property type="match status" value="1"/>
</dbReference>
<dbReference type="PANTHER" id="PTHR14725">
    <property type="entry name" value="RIBOSOME-BINDING FACTOR A, MITOCHONDRIAL-RELATED"/>
    <property type="match status" value="1"/>
</dbReference>
<accession>A0A9P0AW95</accession>
<evidence type="ECO:0008006" key="3">
    <source>
        <dbReference type="Google" id="ProtNLM"/>
    </source>
</evidence>
<name>A0A9P0AW95_BRAAE</name>
<keyword evidence="2" id="KW-1185">Reference proteome</keyword>
<proteinExistence type="predicted"/>
<dbReference type="AlphaFoldDB" id="A0A9P0AW95"/>
<sequence length="357" mass="41575">MELLLRTIRNSNNFLGTVYICHSAFYSKQVGNAMKKVMGGSKKKFKYNEAPPMPNPNAFSKGAFEGKQSVNARRVNVLNKTFMRYITDLMASGECAHEFLGHGIEINKVQVMPDYKYLHVFWIAKGTANDEVVDKILTKNAGLLRHELSQLRVMGVIPKLTFIKDKKYSEIVELDNRLSKADFGEDYTPTEPYIILKSQFELFTQLDKDTKIKIEKIDNEIDDSEWEEQLPNMPQNVLGLDHSVILDRIQKAMKKSEALHRLTSYTEDVKSVTSTNENPVEYTSGQSQRMAFKEFLHKRQITRYKNKSEDKNYIPDMEYIEEEHMEKRRQFIDSLDITYKDDNDFIYELDDDDNKNV</sequence>
<dbReference type="InterPro" id="IPR000238">
    <property type="entry name" value="RbfA"/>
</dbReference>
<gene>
    <name evidence="1" type="ORF">MELIAE_LOCUS4277</name>
</gene>
<dbReference type="Pfam" id="PF02033">
    <property type="entry name" value="RBFA"/>
    <property type="match status" value="1"/>
</dbReference>
<dbReference type="Proteomes" id="UP001154078">
    <property type="component" value="Chromosome 2"/>
</dbReference>
<dbReference type="EMBL" id="OV121133">
    <property type="protein sequence ID" value="CAH0551727.1"/>
    <property type="molecule type" value="Genomic_DNA"/>
</dbReference>
<dbReference type="SUPFAM" id="SSF89919">
    <property type="entry name" value="Ribosome-binding factor A, RbfA"/>
    <property type="match status" value="1"/>
</dbReference>
<protein>
    <recommendedName>
        <fullName evidence="3">Ribosome-binding factor A, mitochondrial</fullName>
    </recommendedName>
</protein>
<organism evidence="1 2">
    <name type="scientific">Brassicogethes aeneus</name>
    <name type="common">Rape pollen beetle</name>
    <name type="synonym">Meligethes aeneus</name>
    <dbReference type="NCBI Taxonomy" id="1431903"/>
    <lineage>
        <taxon>Eukaryota</taxon>
        <taxon>Metazoa</taxon>
        <taxon>Ecdysozoa</taxon>
        <taxon>Arthropoda</taxon>
        <taxon>Hexapoda</taxon>
        <taxon>Insecta</taxon>
        <taxon>Pterygota</taxon>
        <taxon>Neoptera</taxon>
        <taxon>Endopterygota</taxon>
        <taxon>Coleoptera</taxon>
        <taxon>Polyphaga</taxon>
        <taxon>Cucujiformia</taxon>
        <taxon>Nitidulidae</taxon>
        <taxon>Meligethinae</taxon>
        <taxon>Brassicogethes</taxon>
    </lineage>
</organism>